<reference evidence="3" key="1">
    <citation type="journal article" date="2019" name="Int. J. Syst. Evol. Microbiol.">
        <title>The Global Catalogue of Microorganisms (GCM) 10K type strain sequencing project: providing services to taxonomists for standard genome sequencing and annotation.</title>
        <authorList>
            <consortium name="The Broad Institute Genomics Platform"/>
            <consortium name="The Broad Institute Genome Sequencing Center for Infectious Disease"/>
            <person name="Wu L."/>
            <person name="Ma J."/>
        </authorList>
    </citation>
    <scope>NUCLEOTIDE SEQUENCE [LARGE SCALE GENOMIC DNA]</scope>
    <source>
        <strain evidence="3">DFY41</strain>
    </source>
</reference>
<comment type="caution">
    <text evidence="2">The sequence shown here is derived from an EMBL/GenBank/DDBJ whole genome shotgun (WGS) entry which is preliminary data.</text>
</comment>
<evidence type="ECO:0000313" key="2">
    <source>
        <dbReference type="EMBL" id="MFC5179239.1"/>
    </source>
</evidence>
<dbReference type="Proteomes" id="UP001596087">
    <property type="component" value="Unassembled WGS sequence"/>
</dbReference>
<feature type="chain" id="PRO_5045849704" description="Peptidase" evidence="1">
    <location>
        <begin position="33"/>
        <end position="367"/>
    </location>
</feature>
<protein>
    <recommendedName>
        <fullName evidence="4">Peptidase</fullName>
    </recommendedName>
</protein>
<feature type="signal peptide" evidence="1">
    <location>
        <begin position="1"/>
        <end position="32"/>
    </location>
</feature>
<dbReference type="Gene3D" id="1.50.10.20">
    <property type="match status" value="1"/>
</dbReference>
<keyword evidence="1" id="KW-0732">Signal</keyword>
<keyword evidence="3" id="KW-1185">Reference proteome</keyword>
<gene>
    <name evidence="2" type="ORF">ACFPGP_21330</name>
</gene>
<name>A0ABW0BPL8_9ACTN</name>
<accession>A0ABW0BPL8</accession>
<evidence type="ECO:0000256" key="1">
    <source>
        <dbReference type="SAM" id="SignalP"/>
    </source>
</evidence>
<evidence type="ECO:0000313" key="3">
    <source>
        <dbReference type="Proteomes" id="UP001596087"/>
    </source>
</evidence>
<dbReference type="InterPro" id="IPR006311">
    <property type="entry name" value="TAT_signal"/>
</dbReference>
<dbReference type="PROSITE" id="PS51318">
    <property type="entry name" value="TAT"/>
    <property type="match status" value="1"/>
</dbReference>
<sequence length="367" mass="37531">MRHPSPVSRAAAVVAAGALALGAVGAATPAQAGPAPGSAESAADWLVAQTNAEHLVHNDQFDFDDYGLTADIVLGLDGLGLASYAAPMADALAGHVDDWTTYKRQVFAGSVAKAVVVAQENGYDPTSYGGVDLVSRLEARVSSDKPIVGRVEDKAPDDYVNVVGQAFATQALGVAGSDRAAQVRGYLLKQQCSAGYFRLNLPGKAKQDQSCDAGSRTGISAPDTDATALAVLSLQALPAGATTTKVRAAITDALTWLKRRQKDNGSFGGGTSTEASNANSTGLAGWALGEAGACRAADKAAAWVSKLQVPADQAGPLVDDPGAIAYDRAAFDSAVGTGITVEARDQWRRASAQAAPALQYDLVSCQA</sequence>
<proteinExistence type="predicted"/>
<dbReference type="InterPro" id="IPR008930">
    <property type="entry name" value="Terpenoid_cyclase/PrenylTrfase"/>
</dbReference>
<organism evidence="2 3">
    <name type="scientific">Nocardioides taihuensis</name>
    <dbReference type="NCBI Taxonomy" id="1835606"/>
    <lineage>
        <taxon>Bacteria</taxon>
        <taxon>Bacillati</taxon>
        <taxon>Actinomycetota</taxon>
        <taxon>Actinomycetes</taxon>
        <taxon>Propionibacteriales</taxon>
        <taxon>Nocardioidaceae</taxon>
        <taxon>Nocardioides</taxon>
    </lineage>
</organism>
<dbReference type="EMBL" id="JBHSKD010000027">
    <property type="protein sequence ID" value="MFC5179239.1"/>
    <property type="molecule type" value="Genomic_DNA"/>
</dbReference>
<dbReference type="SUPFAM" id="SSF48239">
    <property type="entry name" value="Terpenoid cyclases/Protein prenyltransferases"/>
    <property type="match status" value="1"/>
</dbReference>
<evidence type="ECO:0008006" key="4">
    <source>
        <dbReference type="Google" id="ProtNLM"/>
    </source>
</evidence>
<dbReference type="RefSeq" id="WP_378593204.1">
    <property type="nucleotide sequence ID" value="NZ_JBHSKD010000027.1"/>
</dbReference>